<sequence>MNRNLLRNISNYRPVYVLKKSYSQNVEDIFKFYSEERNDFRQKYRVLDEKDYKRFLSKRALKRQPGLTRQMNFIEKLSENVIYSVLFLFKCKIHSFVSEAMKRNVKIVIKDRDLEVRDSETTEKVTCTHLKEKIYDEYLTDHMDTNKPKGNDKNNKLHRFIRVCTKYERNEKICKENLSHFNELQNAIPNKKREKCFIDFETDQVCNKSVMEVRKREDDDKNCYQNQNAFIEEDRHWKTIAENQILDDYKGKSDNLADVYKNQRDVKTNQGQISIVQKTDLGLDIQINESEKQTLDDGFKNEKTFDEQDNLRKMEGDRQQEDMEEQRLFDEREHERWLDEQEDLREIEEQRLLDEIEEQRLLDEQDHERWLDEQENLREIEEQRLLDEIEEQRLLDEQDHERWLDEQENLREIEEQRLLDEIEEQRLLDEQDHERWLDEQENLREIEEQRLLDEIEEQRLLDEQDHERWLDEQENLREIEEQRLLDEIEEQRLLDEQDHERWLDEQENLREIEEQRLLDEIEEQRLLDEQDHERWLDEQENLREIEEQRLLDEIEEQRLLDEQDHERWLDEQENLREIEEQRLLDEIEEQRLLDEQDHERWLDEQENLREIEEQRLLDEIEEQRLLDEQDHERWLDEQENLREIEEQRLLDEIEEQRLLDEQDHERWLDEQENLREIEEQRLLDEIEEQRLLDEQDHERWLDEQENLREIEEQRLLDEIEEQRLLDEQDHERWLDEQENLREIEEQRLLDEIEEQRLLDEQDHERWLDEQENLREIEEQRLLDEIEEQRLLDEQDHERWLDEQENLREIEEQRLLDEIEEQRLLDEQDHERWLDEQEDLREIEEQRLLDEIEEQRLLDEQDHERWLDEQEDLREIEEQRLLDEIEEQRLLDEQDHERWLDEQEDLREIEEQRLLDEIEEQRLLDEKEHERWADEQEDLRKMEEQQYLDDTGKQNLLKQHVDENRQLIISFGLSPIKGATLAYKVGKDMISLAEGMPNEAIFPFTKLELTTRSGGKIILEEAELAPALQYVPSQGLPALLNELREFQRVLHRPSSPSDVLVTNGGQHGIYQCVELLVDPGDVVITTEYSYTGAFSALRPYEPEIIAIREDEQGLNAETLDSILHERHTRGQKMPKVMYLIPTGNNPTGTVVSEERRRQIYELACKYDFLILEDDPYMFLNYTNTVIPSFLSLDACGRVLRLDSFSKVVSSGLRAGWVTAPAALIHYLELHAQAELLHSCTLAQTILHRLLLNRSALASHLHSTRHFYEQRRNALTSAMREVTGLEWTEPSAGLFHWVKVPGIEDVYNMVFQTAFNRGLMLVPGQAFLFDSSAPCPHVRLAFSKIQMKDIDASVRLLADITEEERKLMVQKQPQRLATER</sequence>
<evidence type="ECO:0000256" key="6">
    <source>
        <dbReference type="ARBA" id="ARBA00022898"/>
    </source>
</evidence>
<evidence type="ECO:0000259" key="8">
    <source>
        <dbReference type="Pfam" id="PF00155"/>
    </source>
</evidence>
<dbReference type="eggNOG" id="KOG0634">
    <property type="taxonomic scope" value="Eukaryota"/>
</dbReference>
<keyword evidence="10" id="KW-1185">Reference proteome</keyword>
<accession>A0A212FIT5</accession>
<dbReference type="STRING" id="278856.A0A212FIT5"/>
<evidence type="ECO:0000256" key="7">
    <source>
        <dbReference type="SAM" id="Coils"/>
    </source>
</evidence>
<dbReference type="InParanoid" id="A0A212FIT5"/>
<reference evidence="9 10" key="1">
    <citation type="journal article" date="2011" name="Cell">
        <title>The monarch butterfly genome yields insights into long-distance migration.</title>
        <authorList>
            <person name="Zhan S."/>
            <person name="Merlin C."/>
            <person name="Boore J.L."/>
            <person name="Reppert S.M."/>
        </authorList>
    </citation>
    <scope>NUCLEOTIDE SEQUENCE [LARGE SCALE GENOMIC DNA]</scope>
    <source>
        <strain evidence="9">F-2</strain>
    </source>
</reference>
<keyword evidence="4 9" id="KW-0032">Aminotransferase</keyword>
<dbReference type="GO" id="GO:0016212">
    <property type="term" value="F:kynurenine-oxoglutarate transaminase activity"/>
    <property type="evidence" value="ECO:0007669"/>
    <property type="project" value="TreeGrafter"/>
</dbReference>
<feature type="coiled-coil region" evidence="7">
    <location>
        <begin position="338"/>
        <end position="919"/>
    </location>
</feature>
<evidence type="ECO:0000256" key="1">
    <source>
        <dbReference type="ARBA" id="ARBA00001933"/>
    </source>
</evidence>
<dbReference type="KEGG" id="dpl:KGM_212648"/>
<dbReference type="GO" id="GO:1901605">
    <property type="term" value="P:alpha-amino acid metabolic process"/>
    <property type="evidence" value="ECO:0007669"/>
    <property type="project" value="TreeGrafter"/>
</dbReference>
<dbReference type="InterPro" id="IPR015421">
    <property type="entry name" value="PyrdxlP-dep_Trfase_major"/>
</dbReference>
<comment type="cofactor">
    <cofactor evidence="1">
        <name>pyridoxal 5'-phosphate</name>
        <dbReference type="ChEBI" id="CHEBI:597326"/>
    </cofactor>
</comment>
<evidence type="ECO:0000256" key="5">
    <source>
        <dbReference type="ARBA" id="ARBA00022679"/>
    </source>
</evidence>
<dbReference type="Gene3D" id="3.90.1150.10">
    <property type="entry name" value="Aspartate Aminotransferase, domain 1"/>
    <property type="match status" value="1"/>
</dbReference>
<evidence type="ECO:0000256" key="3">
    <source>
        <dbReference type="ARBA" id="ARBA00011738"/>
    </source>
</evidence>
<gene>
    <name evidence="9" type="ORF">KGM_212648</name>
</gene>
<dbReference type="InterPro" id="IPR004839">
    <property type="entry name" value="Aminotransferase_I/II_large"/>
</dbReference>
<evidence type="ECO:0000256" key="2">
    <source>
        <dbReference type="ARBA" id="ARBA00007441"/>
    </source>
</evidence>
<evidence type="ECO:0000256" key="4">
    <source>
        <dbReference type="ARBA" id="ARBA00022576"/>
    </source>
</evidence>
<dbReference type="InterPro" id="IPR050859">
    <property type="entry name" value="Class-I_PLP-dep_aminotransf"/>
</dbReference>
<evidence type="ECO:0000313" key="10">
    <source>
        <dbReference type="Proteomes" id="UP000007151"/>
    </source>
</evidence>
<evidence type="ECO:0000313" key="9">
    <source>
        <dbReference type="EMBL" id="OWR53639.1"/>
    </source>
</evidence>
<dbReference type="CDD" id="cd00609">
    <property type="entry name" value="AAT_like"/>
    <property type="match status" value="1"/>
</dbReference>
<comment type="similarity">
    <text evidence="2">Belongs to the class-I pyridoxal-phosphate-dependent aminotransferase family.</text>
</comment>
<keyword evidence="6" id="KW-0663">Pyridoxal phosphate</keyword>
<dbReference type="Gene3D" id="3.40.640.10">
    <property type="entry name" value="Type I PLP-dependent aspartate aminotransferase-like (Major domain)"/>
    <property type="match status" value="1"/>
</dbReference>
<dbReference type="GO" id="GO:0030170">
    <property type="term" value="F:pyridoxal phosphate binding"/>
    <property type="evidence" value="ECO:0007669"/>
    <property type="project" value="InterPro"/>
</dbReference>
<dbReference type="PANTHER" id="PTHR42790">
    <property type="entry name" value="AMINOTRANSFERASE"/>
    <property type="match status" value="1"/>
</dbReference>
<keyword evidence="5" id="KW-0808">Transferase</keyword>
<protein>
    <submittedName>
        <fullName evidence="9">Kynurenine/alpha-aminoadipate aminotransferase mitochondrial</fullName>
    </submittedName>
</protein>
<comment type="caution">
    <text evidence="9">The sequence shown here is derived from an EMBL/GenBank/DDBJ whole genome shotgun (WGS) entry which is preliminary data.</text>
</comment>
<dbReference type="Proteomes" id="UP000007151">
    <property type="component" value="Unassembled WGS sequence"/>
</dbReference>
<dbReference type="SUPFAM" id="SSF53383">
    <property type="entry name" value="PLP-dependent transferases"/>
    <property type="match status" value="1"/>
</dbReference>
<proteinExistence type="inferred from homology"/>
<comment type="subunit">
    <text evidence="3">Homodimer.</text>
</comment>
<feature type="domain" description="Aminotransferase class I/classII large" evidence="8">
    <location>
        <begin position="1021"/>
        <end position="1343"/>
    </location>
</feature>
<dbReference type="FunFam" id="3.40.640.10:FF:000053">
    <property type="entry name" value="Aminotransferase, class I"/>
    <property type="match status" value="1"/>
</dbReference>
<keyword evidence="7" id="KW-0175">Coiled coil</keyword>
<name>A0A212FIT5_DANPL</name>
<dbReference type="InterPro" id="IPR015422">
    <property type="entry name" value="PyrdxlP-dep_Trfase_small"/>
</dbReference>
<dbReference type="EMBL" id="AGBW02008333">
    <property type="protein sequence ID" value="OWR53639.1"/>
    <property type="molecule type" value="Genomic_DNA"/>
</dbReference>
<dbReference type="PANTHER" id="PTHR42790:SF19">
    <property type="entry name" value="KYNURENINE_ALPHA-AMINOADIPATE AMINOTRANSFERASE, MITOCHONDRIAL"/>
    <property type="match status" value="1"/>
</dbReference>
<dbReference type="InterPro" id="IPR015424">
    <property type="entry name" value="PyrdxlP-dep_Trfase"/>
</dbReference>
<dbReference type="Pfam" id="PF00155">
    <property type="entry name" value="Aminotran_1_2"/>
    <property type="match status" value="1"/>
</dbReference>
<organism evidence="9 10">
    <name type="scientific">Danaus plexippus plexippus</name>
    <dbReference type="NCBI Taxonomy" id="278856"/>
    <lineage>
        <taxon>Eukaryota</taxon>
        <taxon>Metazoa</taxon>
        <taxon>Ecdysozoa</taxon>
        <taxon>Arthropoda</taxon>
        <taxon>Hexapoda</taxon>
        <taxon>Insecta</taxon>
        <taxon>Pterygota</taxon>
        <taxon>Neoptera</taxon>
        <taxon>Endopterygota</taxon>
        <taxon>Lepidoptera</taxon>
        <taxon>Glossata</taxon>
        <taxon>Ditrysia</taxon>
        <taxon>Papilionoidea</taxon>
        <taxon>Nymphalidae</taxon>
        <taxon>Danainae</taxon>
        <taxon>Danaini</taxon>
        <taxon>Danaina</taxon>
        <taxon>Danaus</taxon>
        <taxon>Danaus</taxon>
    </lineage>
</organism>